<feature type="transmembrane region" description="Helical" evidence="2">
    <location>
        <begin position="221"/>
        <end position="242"/>
    </location>
</feature>
<reference evidence="6" key="1">
    <citation type="submission" date="2020-05" db="EMBL/GenBank/DDBJ databases">
        <authorList>
            <person name="Chiriac C."/>
            <person name="Salcher M."/>
            <person name="Ghai R."/>
            <person name="Kavagutti S V."/>
        </authorList>
    </citation>
    <scope>NUCLEOTIDE SEQUENCE</scope>
</reference>
<feature type="transmembrane region" description="Helical" evidence="2">
    <location>
        <begin position="1293"/>
        <end position="1314"/>
    </location>
</feature>
<proteinExistence type="predicted"/>
<keyword evidence="2" id="KW-0812">Transmembrane</keyword>
<evidence type="ECO:0000259" key="4">
    <source>
        <dbReference type="Pfam" id="PF24607"/>
    </source>
</evidence>
<feature type="transmembrane region" description="Helical" evidence="2">
    <location>
        <begin position="1428"/>
        <end position="1446"/>
    </location>
</feature>
<feature type="transmembrane region" description="Helical" evidence="2">
    <location>
        <begin position="1391"/>
        <end position="1407"/>
    </location>
</feature>
<feature type="transmembrane region" description="Helical" evidence="2">
    <location>
        <begin position="98"/>
        <end position="115"/>
    </location>
</feature>
<feature type="domain" description="Alpha-(1-&gt;3)-arabinofuranosyltransferase N-terminal GT-C" evidence="3">
    <location>
        <begin position="24"/>
        <end position="695"/>
    </location>
</feature>
<feature type="transmembrane region" description="Helical" evidence="2">
    <location>
        <begin position="191"/>
        <end position="209"/>
    </location>
</feature>
<dbReference type="EMBL" id="CAFBLK010000010">
    <property type="protein sequence ID" value="CAB4856023.1"/>
    <property type="molecule type" value="Genomic_DNA"/>
</dbReference>
<feature type="domain" description="Arabinofuranosyltransferase D third carbohydrate binding module" evidence="4">
    <location>
        <begin position="961"/>
        <end position="1039"/>
    </location>
</feature>
<feature type="transmembrane region" description="Helical" evidence="2">
    <location>
        <begin position="372"/>
        <end position="391"/>
    </location>
</feature>
<evidence type="ECO:0000313" key="5">
    <source>
        <dbReference type="EMBL" id="CAB4647526.1"/>
    </source>
</evidence>
<dbReference type="Pfam" id="PF11847">
    <property type="entry name" value="GT-C_AftD"/>
    <property type="match status" value="1"/>
</dbReference>
<feature type="transmembrane region" description="Helical" evidence="2">
    <location>
        <begin position="1350"/>
        <end position="1379"/>
    </location>
</feature>
<evidence type="ECO:0000259" key="3">
    <source>
        <dbReference type="Pfam" id="PF11847"/>
    </source>
</evidence>
<evidence type="ECO:0000256" key="2">
    <source>
        <dbReference type="SAM" id="Phobius"/>
    </source>
</evidence>
<feature type="compositionally biased region" description="Polar residues" evidence="1">
    <location>
        <begin position="958"/>
        <end position="977"/>
    </location>
</feature>
<organism evidence="6">
    <name type="scientific">freshwater metagenome</name>
    <dbReference type="NCBI Taxonomy" id="449393"/>
    <lineage>
        <taxon>unclassified sequences</taxon>
        <taxon>metagenomes</taxon>
        <taxon>ecological metagenomes</taxon>
    </lineage>
</organism>
<accession>A0A6J7CLX5</accession>
<feature type="transmembrane region" description="Helical" evidence="2">
    <location>
        <begin position="144"/>
        <end position="161"/>
    </location>
</feature>
<keyword evidence="2" id="KW-0472">Membrane</keyword>
<dbReference type="GO" id="GO:0016740">
    <property type="term" value="F:transferase activity"/>
    <property type="evidence" value="ECO:0007669"/>
    <property type="project" value="InterPro"/>
</dbReference>
<feature type="region of interest" description="Disordered" evidence="1">
    <location>
        <begin position="958"/>
        <end position="986"/>
    </location>
</feature>
<name>A0A6J7CLX5_9ZZZZ</name>
<feature type="transmembrane region" description="Helical" evidence="2">
    <location>
        <begin position="299"/>
        <end position="318"/>
    </location>
</feature>
<feature type="transmembrane region" description="Helical" evidence="2">
    <location>
        <begin position="325"/>
        <end position="343"/>
    </location>
</feature>
<keyword evidence="2" id="KW-1133">Transmembrane helix</keyword>
<dbReference type="EMBL" id="CAEZWM010000011">
    <property type="protein sequence ID" value="CAB4647526.1"/>
    <property type="molecule type" value="Genomic_DNA"/>
</dbReference>
<gene>
    <name evidence="5" type="ORF">UFOPK2242_00201</name>
    <name evidence="6" type="ORF">UFOPK3317_00115</name>
</gene>
<sequence>MIRGRIARHSTGLVISAFAALVFLPILAMHPGMVVADTKSYLYLDPTRFLARAASLWDSKIGLGTLSHQTIGYLFPMGPWYWVTQRVFGIPTWISQRLWLGTIIFTAGLGVWGLAREFGIRRRGAAISMLAYAFSPYVLGYSSFYSLLLGPWAALPWWIIWTKRGLRVRGWIYPALIAVSVQLVGSLNASSLILCLLGPALWIPFAVLGRREATWRDAWSFLWRTALLTTLTSLWWLSALLIEGRFGVNILRLTESVRTVAATSTPFEIIRGLGYWFLYGGDRTGSWNDARGALTQTSLVLLATFLVPTIALAGAALIKWRTRAYFVLLVAVGLIIGVGPAPYDHPSLLSAAFKWFTLSTSTGFALRNVNRAIPLLILGLAALIGAGVDVVSRRIEQRGRPLIALGAFGLVAVICITAALPALSGGYYSRYLERNEAIPPYWTRAIERLSSGDPQTRVLALPGSDFASYRWGDTRDPIEPGLMDRPYVAREIVPWGSEQSLSFLQALDRRVQDGSLDPDGLAETLKLMGVGDVILRLDLRTDRWNLIPAGALWKKLTDKQPAGLGAPERFGRRIPGNLRFVELGDLTKPNAETPNPPPVAIMKVNDPAPIIRAKSAEAPILIAGDSEAIMDLSDASLLDANRVVFFSSSFEKKPDDMTSLPESTLLVLSDTNRRRGQRWGVLHDQFGYTEQAGEEPLVTDPTDQRLLAFPDETDASRTVAVLTGVKSVRATSYGTPAFGFVPNERPASAFDGDPFTAWVVDSGVPVSHQKIQVVLTKPVTTSSINLMQTTPVAAYSEKKRYRAITRIRVTFDGKDSIERDLGRPSRRKKGQILEFKERTFQKLEVTILDSSGKDIREGVRRNGVGFAEIRIPTGVADKTVHIHEVIRMPEQMLKTLGRDSTAHPLIISIARDSTMDNTKMNRSFILPEARTFSLSGTARLSPYAKGQDIDAALGATSTGPDSYTAISSSRYDSSTTRAGAATDGDPKTAWVSQLGNPKAELKVTFKQQRSIDHLNLQVVADGRHSIPTVISMRADKGPKRIIQLPPIPDRVAGGVVSVPISFESISGKAMKLTIRKYRSVKLAQIVMPSALAELGMDGTARSYSPELANNCTEELITLDGEPLKVRISGSTKDALQGEELALEPCNGDISLAAGPHELDVSESPRNPTGFDISRLIFSSGAGGAAIKASELRSSPAALDAPTATSEAGLTAPTITVRGETRSSSSLAVSEATQPFWLVLGQSLNKGWHATINGKDLGTPVLVDGYANGWYIDPDRETSFNIELVWKPQGTVNASLWISLLASLLCVGIIVTSMIRRRKRKDLNEYSEYLDSPNFREIHTREFSIPSRRRIILTLAMAAGTGAVIAPWVGIIVGIASWFASGGMRARRIIRYAPPVLLISVALGIPIIQRVKRFPPFFDWVTHFQWANWVVWLAISALVLDVLISIISGEEEIATLDQATRLSEPETAAQILEPASE</sequence>
<evidence type="ECO:0000256" key="1">
    <source>
        <dbReference type="SAM" id="MobiDB-lite"/>
    </source>
</evidence>
<feature type="transmembrane region" description="Helical" evidence="2">
    <location>
        <begin position="403"/>
        <end position="428"/>
    </location>
</feature>
<protein>
    <submittedName>
        <fullName evidence="6">Unannotated protein</fullName>
    </submittedName>
</protein>
<dbReference type="Pfam" id="PF24607">
    <property type="entry name" value="CBM_AftD"/>
    <property type="match status" value="1"/>
</dbReference>
<evidence type="ECO:0000313" key="6">
    <source>
        <dbReference type="EMBL" id="CAB4856023.1"/>
    </source>
</evidence>
<dbReference type="InterPro" id="IPR056997">
    <property type="entry name" value="CBM_AftD"/>
</dbReference>
<dbReference type="InterPro" id="IPR021798">
    <property type="entry name" value="AftD_N"/>
</dbReference>
<dbReference type="Gene3D" id="2.60.120.260">
    <property type="entry name" value="Galactose-binding domain-like"/>
    <property type="match status" value="1"/>
</dbReference>